<sequence>MASSPITEGHHRDSCPLEGGTTPLFTPDDSVVSCDTHKQVDGSLPPTPLRASVSFTDSHHINGNAGYRPGPFLRTYSEPQEDEWRAEMLSSASSSASFPPRVRPAARGRCAGAWLEISFTCATFLDNAATDVLSGGDSVTQRGGVSSIAHLRGIKSEAVLRIPHTCGGWDTHSPTHFETFLLAGWCLRVNVHLSQATLITYRPADIDQPALDFKSAAKSAKAYWHTYALLFPTCRPRDKTTSCILSVTSSCPVAHHGGAVFGLGGLDVLRHRQVDELVLGFRLHHPRALLPHHLDVFRDVEITVQTCSV</sequence>
<evidence type="ECO:0000313" key="3">
    <source>
        <dbReference type="Proteomes" id="UP000314294"/>
    </source>
</evidence>
<protein>
    <submittedName>
        <fullName evidence="2">Uncharacterized protein</fullName>
    </submittedName>
</protein>
<gene>
    <name evidence="2" type="ORF">EYF80_035262</name>
</gene>
<dbReference type="EMBL" id="SRLO01000481">
    <property type="protein sequence ID" value="TNN54559.1"/>
    <property type="molecule type" value="Genomic_DNA"/>
</dbReference>
<dbReference type="Proteomes" id="UP000314294">
    <property type="component" value="Unassembled WGS sequence"/>
</dbReference>
<feature type="region of interest" description="Disordered" evidence="1">
    <location>
        <begin position="1"/>
        <end position="28"/>
    </location>
</feature>
<name>A0A4Z2GML9_9TELE</name>
<evidence type="ECO:0000256" key="1">
    <source>
        <dbReference type="SAM" id="MobiDB-lite"/>
    </source>
</evidence>
<evidence type="ECO:0000313" key="2">
    <source>
        <dbReference type="EMBL" id="TNN54559.1"/>
    </source>
</evidence>
<dbReference type="OrthoDB" id="9950067at2759"/>
<comment type="caution">
    <text evidence="2">The sequence shown here is derived from an EMBL/GenBank/DDBJ whole genome shotgun (WGS) entry which is preliminary data.</text>
</comment>
<accession>A0A4Z2GML9</accession>
<organism evidence="2 3">
    <name type="scientific">Liparis tanakae</name>
    <name type="common">Tanaka's snailfish</name>
    <dbReference type="NCBI Taxonomy" id="230148"/>
    <lineage>
        <taxon>Eukaryota</taxon>
        <taxon>Metazoa</taxon>
        <taxon>Chordata</taxon>
        <taxon>Craniata</taxon>
        <taxon>Vertebrata</taxon>
        <taxon>Euteleostomi</taxon>
        <taxon>Actinopterygii</taxon>
        <taxon>Neopterygii</taxon>
        <taxon>Teleostei</taxon>
        <taxon>Neoteleostei</taxon>
        <taxon>Acanthomorphata</taxon>
        <taxon>Eupercaria</taxon>
        <taxon>Perciformes</taxon>
        <taxon>Cottioidei</taxon>
        <taxon>Cottales</taxon>
        <taxon>Liparidae</taxon>
        <taxon>Liparis</taxon>
    </lineage>
</organism>
<dbReference type="AlphaFoldDB" id="A0A4Z2GML9"/>
<proteinExistence type="predicted"/>
<reference evidence="2 3" key="1">
    <citation type="submission" date="2019-03" db="EMBL/GenBank/DDBJ databases">
        <title>First draft genome of Liparis tanakae, snailfish: a comprehensive survey of snailfish specific genes.</title>
        <authorList>
            <person name="Kim W."/>
            <person name="Song I."/>
            <person name="Jeong J.-H."/>
            <person name="Kim D."/>
            <person name="Kim S."/>
            <person name="Ryu S."/>
            <person name="Song J.Y."/>
            <person name="Lee S.K."/>
        </authorList>
    </citation>
    <scope>NUCLEOTIDE SEQUENCE [LARGE SCALE GENOMIC DNA]</scope>
    <source>
        <tissue evidence="2">Muscle</tissue>
    </source>
</reference>
<keyword evidence="3" id="KW-1185">Reference proteome</keyword>